<organism evidence="1 2">
    <name type="scientific">Ensete ventricosum</name>
    <name type="common">Abyssinian banana</name>
    <name type="synonym">Musa ensete</name>
    <dbReference type="NCBI Taxonomy" id="4639"/>
    <lineage>
        <taxon>Eukaryota</taxon>
        <taxon>Viridiplantae</taxon>
        <taxon>Streptophyta</taxon>
        <taxon>Embryophyta</taxon>
        <taxon>Tracheophyta</taxon>
        <taxon>Spermatophyta</taxon>
        <taxon>Magnoliopsida</taxon>
        <taxon>Liliopsida</taxon>
        <taxon>Zingiberales</taxon>
        <taxon>Musaceae</taxon>
        <taxon>Ensete</taxon>
    </lineage>
</organism>
<dbReference type="EMBL" id="AMZH03001160">
    <property type="protein sequence ID" value="RRT80365.1"/>
    <property type="molecule type" value="Genomic_DNA"/>
</dbReference>
<dbReference type="AlphaFoldDB" id="A0A427AVX6"/>
<evidence type="ECO:0000313" key="1">
    <source>
        <dbReference type="EMBL" id="RRT80365.1"/>
    </source>
</evidence>
<evidence type="ECO:0000313" key="2">
    <source>
        <dbReference type="Proteomes" id="UP000287651"/>
    </source>
</evidence>
<name>A0A427AVX6_ENSVE</name>
<dbReference type="Proteomes" id="UP000287651">
    <property type="component" value="Unassembled WGS sequence"/>
</dbReference>
<protein>
    <submittedName>
        <fullName evidence="1">Uncharacterized protein</fullName>
    </submittedName>
</protein>
<proteinExistence type="predicted"/>
<comment type="caution">
    <text evidence="1">The sequence shown here is derived from an EMBL/GenBank/DDBJ whole genome shotgun (WGS) entry which is preliminary data.</text>
</comment>
<sequence>MMWALEYYPDMFAMYEEPELINEKNEVSKGKVKSIRQFGKFERENIKNGTKASEAPLPITVFLVASVLKEKSARLIQEARGLDDVVKVLQAHSIVRRVKFVTSVYV</sequence>
<accession>A0A427AVX6</accession>
<gene>
    <name evidence="1" type="ORF">B296_00012234</name>
</gene>
<reference evidence="1 2" key="1">
    <citation type="journal article" date="2014" name="Agronomy (Basel)">
        <title>A Draft Genome Sequence for Ensete ventricosum, the Drought-Tolerant Tree Against Hunger.</title>
        <authorList>
            <person name="Harrison J."/>
            <person name="Moore K.A."/>
            <person name="Paszkiewicz K."/>
            <person name="Jones T."/>
            <person name="Grant M."/>
            <person name="Ambacheew D."/>
            <person name="Muzemil S."/>
            <person name="Studholme D.J."/>
        </authorList>
    </citation>
    <scope>NUCLEOTIDE SEQUENCE [LARGE SCALE GENOMIC DNA]</scope>
</reference>